<protein>
    <recommendedName>
        <fullName evidence="8">Glycine--tRNA ligase alpha subunit</fullName>
        <ecNumber evidence="8">6.1.1.14</ecNumber>
    </recommendedName>
    <alternativeName>
        <fullName evidence="8">Glycyl-tRNA synthetase alpha subunit</fullName>
        <shortName evidence="8">GlyRS</shortName>
    </alternativeName>
</protein>
<evidence type="ECO:0000313" key="9">
    <source>
        <dbReference type="EMBL" id="KRL57154.1"/>
    </source>
</evidence>
<dbReference type="PRINTS" id="PR01044">
    <property type="entry name" value="TRNASYNTHGA"/>
</dbReference>
<dbReference type="AlphaFoldDB" id="A0A0R1RST8"/>
<dbReference type="GO" id="GO:0140096">
    <property type="term" value="F:catalytic activity, acting on a protein"/>
    <property type="evidence" value="ECO:0007669"/>
    <property type="project" value="UniProtKB-ARBA"/>
</dbReference>
<dbReference type="GO" id="GO:0005524">
    <property type="term" value="F:ATP binding"/>
    <property type="evidence" value="ECO:0007669"/>
    <property type="project" value="UniProtKB-UniRule"/>
</dbReference>
<dbReference type="EMBL" id="AZFF01000001">
    <property type="protein sequence ID" value="KRL57154.1"/>
    <property type="molecule type" value="Genomic_DNA"/>
</dbReference>
<dbReference type="Pfam" id="PF02091">
    <property type="entry name" value="tRNA-synt_2e"/>
    <property type="match status" value="1"/>
</dbReference>
<organism evidence="9 10">
    <name type="scientific">Furfurilactobacillus rossiae DSM 15814</name>
    <dbReference type="NCBI Taxonomy" id="1114972"/>
    <lineage>
        <taxon>Bacteria</taxon>
        <taxon>Bacillati</taxon>
        <taxon>Bacillota</taxon>
        <taxon>Bacilli</taxon>
        <taxon>Lactobacillales</taxon>
        <taxon>Lactobacillaceae</taxon>
        <taxon>Furfurilactobacillus</taxon>
    </lineage>
</organism>
<dbReference type="NCBIfam" id="NF006827">
    <property type="entry name" value="PRK09348.1"/>
    <property type="match status" value="1"/>
</dbReference>
<evidence type="ECO:0000256" key="1">
    <source>
        <dbReference type="ARBA" id="ARBA00008226"/>
    </source>
</evidence>
<dbReference type="PROSITE" id="PS51257">
    <property type="entry name" value="PROKAR_LIPOPROTEIN"/>
    <property type="match status" value="1"/>
</dbReference>
<evidence type="ECO:0000256" key="8">
    <source>
        <dbReference type="HAMAP-Rule" id="MF_00254"/>
    </source>
</evidence>
<keyword evidence="2 8" id="KW-0436">Ligase</keyword>
<name>A0A0R1RST8_9LACO</name>
<evidence type="ECO:0000313" key="10">
    <source>
        <dbReference type="Proteomes" id="UP000051999"/>
    </source>
</evidence>
<dbReference type="InterPro" id="IPR045864">
    <property type="entry name" value="aa-tRNA-synth_II/BPL/LPL"/>
</dbReference>
<dbReference type="InterPro" id="IPR006194">
    <property type="entry name" value="Gly-tRNA-synth_heterodimer"/>
</dbReference>
<keyword evidence="6 8" id="KW-0030">Aminoacyl-tRNA synthetase</keyword>
<keyword evidence="3 8" id="KW-0547">Nucleotide-binding</keyword>
<evidence type="ECO:0000256" key="6">
    <source>
        <dbReference type="ARBA" id="ARBA00023146"/>
    </source>
</evidence>
<dbReference type="FunFam" id="3.30.930.10:FF:000006">
    <property type="entry name" value="Glycine--tRNA ligase alpha subunit"/>
    <property type="match status" value="1"/>
</dbReference>
<comment type="subunit">
    <text evidence="8">Tetramer of two alpha and two beta subunits.</text>
</comment>
<dbReference type="CDD" id="cd00733">
    <property type="entry name" value="GlyRS_alpha_core"/>
    <property type="match status" value="1"/>
</dbReference>
<evidence type="ECO:0000256" key="4">
    <source>
        <dbReference type="ARBA" id="ARBA00022840"/>
    </source>
</evidence>
<comment type="similarity">
    <text evidence="1 8">Belongs to the class-II aminoacyl-tRNA synthetase family.</text>
</comment>
<dbReference type="Gene3D" id="1.20.58.180">
    <property type="entry name" value="Class II aaRS and biotin synthetases, domain 2"/>
    <property type="match status" value="1"/>
</dbReference>
<keyword evidence="10" id="KW-1185">Reference proteome</keyword>
<dbReference type="GO" id="GO:0005829">
    <property type="term" value="C:cytosol"/>
    <property type="evidence" value="ECO:0007669"/>
    <property type="project" value="TreeGrafter"/>
</dbReference>
<dbReference type="GO" id="GO:0004820">
    <property type="term" value="F:glycine-tRNA ligase activity"/>
    <property type="evidence" value="ECO:0007669"/>
    <property type="project" value="UniProtKB-UniRule"/>
</dbReference>
<evidence type="ECO:0000256" key="7">
    <source>
        <dbReference type="ARBA" id="ARBA00047937"/>
    </source>
</evidence>
<keyword evidence="8" id="KW-0963">Cytoplasm</keyword>
<dbReference type="STRING" id="1114972.FD35_GL000161"/>
<sequence>MEIKKDEKLSVQQIILTLQQYWAAQGCMLMQAYDTEKGAGTMSPYTFLRAIGPEPWNAAYVEPSRRPADGRYGENPNRLYQHHQFQVLMKPAPENMQELYLNSLRELGIDPLEHDIRFVEDNWENPSMGCAGVGWEVWLDGMEITQFTYFQIVGGQEMNPVAAEVTYGLERLSSYIQDVNSVFDLEWSDGVLYGDIFKEPEYEHSKYSFEESNQDMLLHMFDDFEREAKANLSKGLVHPAYDYILKCSHTFNLLDARGAVSVTERAGYLSRIRKIAHSVAVAFINARAKRGFPLIKDDKEREAVLADWRKKEEKKAARAAKKNAKEAK</sequence>
<dbReference type="PANTHER" id="PTHR30075">
    <property type="entry name" value="GLYCYL-TRNA SYNTHETASE"/>
    <property type="match status" value="1"/>
</dbReference>
<dbReference type="PANTHER" id="PTHR30075:SF2">
    <property type="entry name" value="GLYCINE--TRNA LIGASE, CHLOROPLASTIC_MITOCHONDRIAL 2"/>
    <property type="match status" value="1"/>
</dbReference>
<proteinExistence type="inferred from homology"/>
<accession>A0A0R1RST8</accession>
<dbReference type="PROSITE" id="PS50861">
    <property type="entry name" value="AA_TRNA_LIGASE_II_GLYAB"/>
    <property type="match status" value="1"/>
</dbReference>
<dbReference type="NCBIfam" id="TIGR00388">
    <property type="entry name" value="glyQ"/>
    <property type="match status" value="1"/>
</dbReference>
<dbReference type="Gene3D" id="3.30.930.10">
    <property type="entry name" value="Bira Bifunctional Protein, Domain 2"/>
    <property type="match status" value="1"/>
</dbReference>
<evidence type="ECO:0000256" key="2">
    <source>
        <dbReference type="ARBA" id="ARBA00022598"/>
    </source>
</evidence>
<dbReference type="SUPFAM" id="SSF55681">
    <property type="entry name" value="Class II aaRS and biotin synthetases"/>
    <property type="match status" value="1"/>
</dbReference>
<dbReference type="PATRIC" id="fig|1114972.6.peg.162"/>
<comment type="catalytic activity">
    <reaction evidence="7 8">
        <text>tRNA(Gly) + glycine + ATP = glycyl-tRNA(Gly) + AMP + diphosphate</text>
        <dbReference type="Rhea" id="RHEA:16013"/>
        <dbReference type="Rhea" id="RHEA-COMP:9664"/>
        <dbReference type="Rhea" id="RHEA-COMP:9683"/>
        <dbReference type="ChEBI" id="CHEBI:30616"/>
        <dbReference type="ChEBI" id="CHEBI:33019"/>
        <dbReference type="ChEBI" id="CHEBI:57305"/>
        <dbReference type="ChEBI" id="CHEBI:78442"/>
        <dbReference type="ChEBI" id="CHEBI:78522"/>
        <dbReference type="ChEBI" id="CHEBI:456215"/>
        <dbReference type="EC" id="6.1.1.14"/>
    </reaction>
</comment>
<reference evidence="9 10" key="1">
    <citation type="journal article" date="2015" name="Genome Announc.">
        <title>Expanding the biotechnology potential of lactobacilli through comparative genomics of 213 strains and associated genera.</title>
        <authorList>
            <person name="Sun Z."/>
            <person name="Harris H.M."/>
            <person name="McCann A."/>
            <person name="Guo C."/>
            <person name="Argimon S."/>
            <person name="Zhang W."/>
            <person name="Yang X."/>
            <person name="Jeffery I.B."/>
            <person name="Cooney J.C."/>
            <person name="Kagawa T.F."/>
            <person name="Liu W."/>
            <person name="Song Y."/>
            <person name="Salvetti E."/>
            <person name="Wrobel A."/>
            <person name="Rasinkangas P."/>
            <person name="Parkhill J."/>
            <person name="Rea M.C."/>
            <person name="O'Sullivan O."/>
            <person name="Ritari J."/>
            <person name="Douillard F.P."/>
            <person name="Paul Ross R."/>
            <person name="Yang R."/>
            <person name="Briner A.E."/>
            <person name="Felis G.E."/>
            <person name="de Vos W.M."/>
            <person name="Barrangou R."/>
            <person name="Klaenhammer T.R."/>
            <person name="Caufield P.W."/>
            <person name="Cui Y."/>
            <person name="Zhang H."/>
            <person name="O'Toole P.W."/>
        </authorList>
    </citation>
    <scope>NUCLEOTIDE SEQUENCE [LARGE SCALE GENOMIC DNA]</scope>
    <source>
        <strain evidence="9 10">DSM 15814</strain>
    </source>
</reference>
<keyword evidence="4 8" id="KW-0067">ATP-binding</keyword>
<dbReference type="HAMAP" id="MF_00254">
    <property type="entry name" value="Gly_tRNA_synth_alpha"/>
    <property type="match status" value="1"/>
</dbReference>
<gene>
    <name evidence="8" type="primary">glyQ</name>
    <name evidence="9" type="ORF">FD35_GL000161</name>
</gene>
<dbReference type="RefSeq" id="WP_017261945.1">
    <property type="nucleotide sequence ID" value="NZ_AUAW01000001.1"/>
</dbReference>
<dbReference type="GO" id="GO:0016740">
    <property type="term" value="F:transferase activity"/>
    <property type="evidence" value="ECO:0007669"/>
    <property type="project" value="UniProtKB-ARBA"/>
</dbReference>
<dbReference type="InterPro" id="IPR002310">
    <property type="entry name" value="Gly-tRNA_ligase_asu"/>
</dbReference>
<dbReference type="Proteomes" id="UP000051999">
    <property type="component" value="Unassembled WGS sequence"/>
</dbReference>
<comment type="subcellular location">
    <subcellularLocation>
        <location evidence="8">Cytoplasm</location>
    </subcellularLocation>
</comment>
<evidence type="ECO:0000256" key="5">
    <source>
        <dbReference type="ARBA" id="ARBA00022917"/>
    </source>
</evidence>
<keyword evidence="5 8" id="KW-0648">Protein biosynthesis</keyword>
<comment type="caution">
    <text evidence="9">The sequence shown here is derived from an EMBL/GenBank/DDBJ whole genome shotgun (WGS) entry which is preliminary data.</text>
</comment>
<dbReference type="EC" id="6.1.1.14" evidence="8"/>
<evidence type="ECO:0000256" key="3">
    <source>
        <dbReference type="ARBA" id="ARBA00022741"/>
    </source>
</evidence>
<dbReference type="eggNOG" id="COG0752">
    <property type="taxonomic scope" value="Bacteria"/>
</dbReference>
<dbReference type="GO" id="GO:0006426">
    <property type="term" value="P:glycyl-tRNA aminoacylation"/>
    <property type="evidence" value="ECO:0007669"/>
    <property type="project" value="UniProtKB-UniRule"/>
</dbReference>
<dbReference type="OrthoDB" id="9802183at2"/>